<protein>
    <submittedName>
        <fullName evidence="2">STAS domain-containing protein</fullName>
    </submittedName>
</protein>
<evidence type="ECO:0000259" key="1">
    <source>
        <dbReference type="PROSITE" id="PS50801"/>
    </source>
</evidence>
<dbReference type="PROSITE" id="PS50801">
    <property type="entry name" value="STAS"/>
    <property type="match status" value="1"/>
</dbReference>
<dbReference type="AlphaFoldDB" id="A0A5D0MDL5"/>
<accession>A0A5D0MDL5</accession>
<dbReference type="InterPro" id="IPR036513">
    <property type="entry name" value="STAS_dom_sf"/>
</dbReference>
<dbReference type="GO" id="GO:0043856">
    <property type="term" value="F:anti-sigma factor antagonist activity"/>
    <property type="evidence" value="ECO:0007669"/>
    <property type="project" value="TreeGrafter"/>
</dbReference>
<dbReference type="CDD" id="cd07043">
    <property type="entry name" value="STAS_anti-anti-sigma_factors"/>
    <property type="match status" value="1"/>
</dbReference>
<reference evidence="2" key="1">
    <citation type="submission" date="2019-08" db="EMBL/GenBank/DDBJ databases">
        <title>Genomic characterization of a novel candidate phylum (ARYD3) from a high temperature, high salinity tertiary oil reservoir in north central Oklahoma, USA.</title>
        <authorList>
            <person name="Youssef N.H."/>
            <person name="Yadav A."/>
            <person name="Elshahed M.S."/>
        </authorList>
    </citation>
    <scope>NUCLEOTIDE SEQUENCE [LARGE SCALE GENOMIC DNA]</scope>
    <source>
        <strain evidence="2">ARYD3</strain>
    </source>
</reference>
<dbReference type="InterPro" id="IPR002645">
    <property type="entry name" value="STAS_dom"/>
</dbReference>
<organism evidence="2 3">
    <name type="scientific">Candidatus Mcinerneyibacterium aminivorans</name>
    <dbReference type="NCBI Taxonomy" id="2703815"/>
    <lineage>
        <taxon>Bacteria</taxon>
        <taxon>Candidatus Macinerneyibacteriota</taxon>
        <taxon>Candidatus Mcinerneyibacteria</taxon>
        <taxon>Candidatus Mcinerneyibacteriales</taxon>
        <taxon>Candidatus Mcinerneyibacteriaceae</taxon>
        <taxon>Candidatus Mcinerneyibacterium</taxon>
    </lineage>
</organism>
<dbReference type="Proteomes" id="UP000324143">
    <property type="component" value="Unassembled WGS sequence"/>
</dbReference>
<keyword evidence="3" id="KW-1185">Reference proteome</keyword>
<dbReference type="SUPFAM" id="SSF52091">
    <property type="entry name" value="SpoIIaa-like"/>
    <property type="match status" value="1"/>
</dbReference>
<dbReference type="Gene3D" id="3.30.750.24">
    <property type="entry name" value="STAS domain"/>
    <property type="match status" value="1"/>
</dbReference>
<dbReference type="EMBL" id="VSIX01000029">
    <property type="protein sequence ID" value="TYB31807.1"/>
    <property type="molecule type" value="Genomic_DNA"/>
</dbReference>
<sequence length="194" mass="22738">MAQLIEKVNHLDNNIVELQLKGYIDGSNVKEIKEKITGLVNENKSKIILKMKNVEFVSANAWKTINDLNKEIKSIKGSIKILNLKKEIEGIFHLLEYDKKIEYYKNKEKIVKSFDSKETFEPHKIKSINRDIIDNLTDIKNSSLQDKIKRILSTHSNIQLLKLKDILSHPVYNEKTNFLKLYLNKKQIEKEMEN</sequence>
<proteinExistence type="predicted"/>
<comment type="caution">
    <text evidence="2">The sequence shown here is derived from an EMBL/GenBank/DDBJ whole genome shotgun (WGS) entry which is preliminary data.</text>
</comment>
<gene>
    <name evidence="2" type="ORF">FXF47_02740</name>
</gene>
<feature type="domain" description="STAS" evidence="1">
    <location>
        <begin position="13"/>
        <end position="114"/>
    </location>
</feature>
<evidence type="ECO:0000313" key="3">
    <source>
        <dbReference type="Proteomes" id="UP000324143"/>
    </source>
</evidence>
<dbReference type="Pfam" id="PF01740">
    <property type="entry name" value="STAS"/>
    <property type="match status" value="1"/>
</dbReference>
<evidence type="ECO:0000313" key="2">
    <source>
        <dbReference type="EMBL" id="TYB31807.1"/>
    </source>
</evidence>
<dbReference type="PANTHER" id="PTHR33495">
    <property type="entry name" value="ANTI-SIGMA FACTOR ANTAGONIST TM_1081-RELATED-RELATED"/>
    <property type="match status" value="1"/>
</dbReference>
<name>A0A5D0MDL5_9BACT</name>
<dbReference type="PANTHER" id="PTHR33495:SF2">
    <property type="entry name" value="ANTI-SIGMA FACTOR ANTAGONIST TM_1081-RELATED"/>
    <property type="match status" value="1"/>
</dbReference>